<proteinExistence type="predicted"/>
<reference evidence="2 3" key="1">
    <citation type="submission" date="2024-06" db="EMBL/GenBank/DDBJ databases">
        <title>The Natural Products Discovery Center: Release of the First 8490 Sequenced Strains for Exploring Actinobacteria Biosynthetic Diversity.</title>
        <authorList>
            <person name="Kalkreuter E."/>
            <person name="Kautsar S.A."/>
            <person name="Yang D."/>
            <person name="Bader C.D."/>
            <person name="Teijaro C.N."/>
            <person name="Fluegel L."/>
            <person name="Davis C.M."/>
            <person name="Simpson J.R."/>
            <person name="Lauterbach L."/>
            <person name="Steele A.D."/>
            <person name="Gui C."/>
            <person name="Meng S."/>
            <person name="Li G."/>
            <person name="Viehrig K."/>
            <person name="Ye F."/>
            <person name="Su P."/>
            <person name="Kiefer A.F."/>
            <person name="Nichols A."/>
            <person name="Cepeda A.J."/>
            <person name="Yan W."/>
            <person name="Fan B."/>
            <person name="Jiang Y."/>
            <person name="Adhikari A."/>
            <person name="Zheng C.-J."/>
            <person name="Schuster L."/>
            <person name="Cowan T.M."/>
            <person name="Smanski M.J."/>
            <person name="Chevrette M.G."/>
            <person name="De Carvalho L.P.S."/>
            <person name="Shen B."/>
        </authorList>
    </citation>
    <scope>NUCLEOTIDE SEQUENCE [LARGE SCALE GENOMIC DNA]</scope>
    <source>
        <strain evidence="2 3">NPDC019434</strain>
    </source>
</reference>
<dbReference type="InterPro" id="IPR025296">
    <property type="entry name" value="DUF4158"/>
</dbReference>
<dbReference type="Pfam" id="PF13700">
    <property type="entry name" value="DUF4158"/>
    <property type="match status" value="1"/>
</dbReference>
<keyword evidence="3" id="KW-1185">Reference proteome</keyword>
<dbReference type="Proteomes" id="UP001550535">
    <property type="component" value="Unassembled WGS sequence"/>
</dbReference>
<comment type="caution">
    <text evidence="2">The sequence shown here is derived from an EMBL/GenBank/DDBJ whole genome shotgun (WGS) entry which is preliminary data.</text>
</comment>
<sequence>MRGRSWETRLIRAERGPTRRRFAIPLRFYSERGLLPRGRAEIPDGAIEYAARQVGVERTDIAFPDWSGRTIEYHRAQIRQALGFHECSVADAHALTWWFVDEVTRAERSGAGSVAVQGDLVIGADKWRNRAQDLPTDLVQNSCRGTFNRRAGGPSVWICRPGEMPSRSGVRRSVR</sequence>
<evidence type="ECO:0000313" key="2">
    <source>
        <dbReference type="EMBL" id="MEU2122104.1"/>
    </source>
</evidence>
<dbReference type="RefSeq" id="WP_357990797.1">
    <property type="nucleotide sequence ID" value="NZ_JBEYBR010000018.1"/>
</dbReference>
<name>A0ABV2X8B2_9NOCA</name>
<gene>
    <name evidence="2" type="ORF">ABZ507_09740</name>
</gene>
<evidence type="ECO:0000313" key="3">
    <source>
        <dbReference type="Proteomes" id="UP001550535"/>
    </source>
</evidence>
<organism evidence="2 3">
    <name type="scientific">Nocardia niwae</name>
    <dbReference type="NCBI Taxonomy" id="626084"/>
    <lineage>
        <taxon>Bacteria</taxon>
        <taxon>Bacillati</taxon>
        <taxon>Actinomycetota</taxon>
        <taxon>Actinomycetes</taxon>
        <taxon>Mycobacteriales</taxon>
        <taxon>Nocardiaceae</taxon>
        <taxon>Nocardia</taxon>
    </lineage>
</organism>
<protein>
    <submittedName>
        <fullName evidence="2">DUF4158 domain-containing protein</fullName>
    </submittedName>
</protein>
<evidence type="ECO:0000259" key="1">
    <source>
        <dbReference type="Pfam" id="PF13700"/>
    </source>
</evidence>
<feature type="domain" description="DUF4158" evidence="1">
    <location>
        <begin position="8"/>
        <end position="109"/>
    </location>
</feature>
<dbReference type="EMBL" id="JBEYBR010000018">
    <property type="protein sequence ID" value="MEU2122104.1"/>
    <property type="molecule type" value="Genomic_DNA"/>
</dbReference>
<accession>A0ABV2X8B2</accession>